<gene>
    <name evidence="1" type="ORF">Vadar_001247</name>
</gene>
<protein>
    <submittedName>
        <fullName evidence="1">Uncharacterized protein</fullName>
    </submittedName>
</protein>
<accession>A0ACB7WX75</accession>
<organism evidence="1 2">
    <name type="scientific">Vaccinium darrowii</name>
    <dbReference type="NCBI Taxonomy" id="229202"/>
    <lineage>
        <taxon>Eukaryota</taxon>
        <taxon>Viridiplantae</taxon>
        <taxon>Streptophyta</taxon>
        <taxon>Embryophyta</taxon>
        <taxon>Tracheophyta</taxon>
        <taxon>Spermatophyta</taxon>
        <taxon>Magnoliopsida</taxon>
        <taxon>eudicotyledons</taxon>
        <taxon>Gunneridae</taxon>
        <taxon>Pentapetalae</taxon>
        <taxon>asterids</taxon>
        <taxon>Ericales</taxon>
        <taxon>Ericaceae</taxon>
        <taxon>Vaccinioideae</taxon>
        <taxon>Vaccinieae</taxon>
        <taxon>Vaccinium</taxon>
    </lineage>
</organism>
<evidence type="ECO:0000313" key="1">
    <source>
        <dbReference type="EMBL" id="KAH7832910.1"/>
    </source>
</evidence>
<name>A0ACB7WX75_9ERIC</name>
<proteinExistence type="predicted"/>
<sequence length="586" mass="64330">MRLPFLVGQGQELELPRLEKGCQRMSKQRILLLLAGTFEKARKLILPRKVLDQNFSNSASSILVCFFLISHRWKGRLVIVEDGKLLYKQSGEFLDTTGEPRPFGIIATSFQPGTSFGAIPMGSVQPGSGLSGASLGSGFLPRNIDIKIRTGRLIPTPNAAGGLQSSTRDPQVRVVPIRTVVAAVPATARRSSSDSSHGSVGFLYPVIARVQRVGQQQYADYAAPQRDIVIPGVDANTPGGATQNGQGRSVQISSGLDQLLRSIFPGVDNIYYQGTNASSAAGNVGPGQGTTTTTQEAAPGVAKIWIRRDQLLQLKLRRIQTGGPRQIGVVAHHPRAPNVKGLKVERLQKGAANSRITLQEDIRNQNYIDNSIKHGIHLSAFRKERIWGDSYGISYCGKQLRPTGKAPNGDTRVQFQSDQIRLLVSHETQLPIYDASKMDRIHQWVPQDVLPAPISYAAYSCNSQLVYASFCDALLSGSQAVYPLVIAAHPQEPNQFAVGLTDGSVKDGVVFKHKQHTRSVCTPRFRLIMVIKSLLWQIWLLKELALLQRQDNSCEKHCSSKERYFLQKKCCWVFIGGTRPQAVPLS</sequence>
<dbReference type="EMBL" id="CM037152">
    <property type="protein sequence ID" value="KAH7832910.1"/>
    <property type="molecule type" value="Genomic_DNA"/>
</dbReference>
<comment type="caution">
    <text evidence="1">The sequence shown here is derived from an EMBL/GenBank/DDBJ whole genome shotgun (WGS) entry which is preliminary data.</text>
</comment>
<reference evidence="1 2" key="1">
    <citation type="journal article" date="2021" name="Hortic Res">
        <title>High-quality reference genome and annotation aids understanding of berry development for evergreen blueberry (Vaccinium darrowii).</title>
        <authorList>
            <person name="Yu J."/>
            <person name="Hulse-Kemp A.M."/>
            <person name="Babiker E."/>
            <person name="Staton M."/>
        </authorList>
    </citation>
    <scope>NUCLEOTIDE SEQUENCE [LARGE SCALE GENOMIC DNA]</scope>
    <source>
        <strain evidence="2">cv. NJ 8807/NJ 8810</strain>
        <tissue evidence="1">Young leaf</tissue>
    </source>
</reference>
<evidence type="ECO:0000313" key="2">
    <source>
        <dbReference type="Proteomes" id="UP000828048"/>
    </source>
</evidence>
<keyword evidence="2" id="KW-1185">Reference proteome</keyword>
<dbReference type="Proteomes" id="UP000828048">
    <property type="component" value="Chromosome 2"/>
</dbReference>